<keyword evidence="16" id="KW-0249">Electron transport</keyword>
<keyword evidence="7" id="KW-0602">Photosynthesis</keyword>
<evidence type="ECO:0000256" key="7">
    <source>
        <dbReference type="ARBA" id="ARBA00022531"/>
    </source>
</evidence>
<evidence type="ECO:0000313" key="27">
    <source>
        <dbReference type="EMBL" id="KAC9242322.1"/>
    </source>
</evidence>
<dbReference type="AlphaFoldDB" id="A0A5N6L9H8"/>
<keyword evidence="8" id="KW-0597">Phosphoprotein</keyword>
<evidence type="ECO:0000256" key="3">
    <source>
        <dbReference type="ARBA" id="ARBA00022448"/>
    </source>
</evidence>
<keyword evidence="5" id="KW-0148">Chlorophyll</keyword>
<comment type="similarity">
    <text evidence="2">Belongs to the reaction center PufL/M/PsbA/D family.</text>
</comment>
<keyword evidence="22 24" id="KW-0804">Transcription</keyword>
<evidence type="ECO:0000256" key="24">
    <source>
        <dbReference type="RuleBase" id="RU004279"/>
    </source>
</evidence>
<dbReference type="Pfam" id="PF00623">
    <property type="entry name" value="RNA_pol_Rpb1_2"/>
    <property type="match status" value="2"/>
</dbReference>
<comment type="caution">
    <text evidence="27">The sequence shown here is derived from an EMBL/GenBank/DDBJ whole genome shotgun (WGS) entry which is preliminary data.</text>
</comment>
<protein>
    <recommendedName>
        <fullName evidence="24">DNA-directed RNA polymerase subunit</fullName>
        <ecNumber evidence="24">2.7.7.6</ecNumber>
    </recommendedName>
</protein>
<dbReference type="Pfam" id="PF00124">
    <property type="entry name" value="Photo_RC"/>
    <property type="match status" value="1"/>
</dbReference>
<dbReference type="GO" id="GO:0006351">
    <property type="term" value="P:DNA-templated transcription"/>
    <property type="evidence" value="ECO:0007669"/>
    <property type="project" value="InterPro"/>
</dbReference>
<dbReference type="InterPro" id="IPR036854">
    <property type="entry name" value="Photo_II_D1/D2_sf"/>
</dbReference>
<dbReference type="InterPro" id="IPR038120">
    <property type="entry name" value="Rpb1_funnel_sf"/>
</dbReference>
<dbReference type="Gene3D" id="1.10.274.100">
    <property type="entry name" value="RNA polymerase Rpb1, domain 3"/>
    <property type="match status" value="2"/>
</dbReference>
<feature type="transmembrane region" description="Helical" evidence="25">
    <location>
        <begin position="719"/>
        <end position="744"/>
    </location>
</feature>
<keyword evidence="15" id="KW-0460">Magnesium</keyword>
<evidence type="ECO:0000256" key="23">
    <source>
        <dbReference type="ARBA" id="ARBA00023276"/>
    </source>
</evidence>
<keyword evidence="6" id="KW-0150">Chloroplast</keyword>
<keyword evidence="11 25" id="KW-0812">Transmembrane</keyword>
<reference evidence="27 28" key="1">
    <citation type="submission" date="2019-05" db="EMBL/GenBank/DDBJ databases">
        <title>Mikania micrantha, genome provides insights into the molecular mechanism of rapid growth.</title>
        <authorList>
            <person name="Liu B."/>
        </authorList>
    </citation>
    <scope>NUCLEOTIDE SEQUENCE [LARGE SCALE GENOMIC DNA]</scope>
    <source>
        <strain evidence="27">NLD-2019</strain>
        <tissue evidence="27">Leaf</tissue>
    </source>
</reference>
<evidence type="ECO:0000259" key="26">
    <source>
        <dbReference type="SMART" id="SM00663"/>
    </source>
</evidence>
<keyword evidence="10 24" id="KW-0808">Transferase</keyword>
<dbReference type="Pfam" id="PF04997">
    <property type="entry name" value="RNA_pol_Rpb1_1"/>
    <property type="match status" value="1"/>
</dbReference>
<evidence type="ECO:0000256" key="9">
    <source>
        <dbReference type="ARBA" id="ARBA00022640"/>
    </source>
</evidence>
<dbReference type="Gene3D" id="1.10.132.30">
    <property type="match status" value="1"/>
</dbReference>
<dbReference type="PANTHER" id="PTHR19376:SF68">
    <property type="entry name" value="DNA-DIRECTED RNA POLYMERASE SUBUNIT BETA"/>
    <property type="match status" value="1"/>
</dbReference>
<dbReference type="Gene3D" id="1.10.40.90">
    <property type="match status" value="1"/>
</dbReference>
<dbReference type="GO" id="GO:0009772">
    <property type="term" value="P:photosynthetic electron transport in photosystem II"/>
    <property type="evidence" value="ECO:0007669"/>
    <property type="project" value="InterPro"/>
</dbReference>
<keyword evidence="21 25" id="KW-0472">Membrane</keyword>
<evidence type="ECO:0000256" key="21">
    <source>
        <dbReference type="ARBA" id="ARBA00023136"/>
    </source>
</evidence>
<evidence type="ECO:0000256" key="4">
    <source>
        <dbReference type="ARBA" id="ARBA00022478"/>
    </source>
</evidence>
<evidence type="ECO:0000256" key="5">
    <source>
        <dbReference type="ARBA" id="ARBA00022494"/>
    </source>
</evidence>
<dbReference type="Proteomes" id="UP000326396">
    <property type="component" value="Unassembled WGS sequence"/>
</dbReference>
<dbReference type="EC" id="2.7.7.6" evidence="24"/>
<accession>A0A5N6L9H8</accession>
<evidence type="ECO:0000256" key="22">
    <source>
        <dbReference type="ARBA" id="ARBA00023163"/>
    </source>
</evidence>
<evidence type="ECO:0000256" key="12">
    <source>
        <dbReference type="ARBA" id="ARBA00022695"/>
    </source>
</evidence>
<keyword evidence="9" id="KW-0934">Plastid</keyword>
<dbReference type="Gene3D" id="1.20.85.10">
    <property type="entry name" value="Photosystem II protein D1-like"/>
    <property type="match status" value="1"/>
</dbReference>
<evidence type="ECO:0000256" key="8">
    <source>
        <dbReference type="ARBA" id="ARBA00022553"/>
    </source>
</evidence>
<keyword evidence="19" id="KW-0157">Chromophore</keyword>
<keyword evidence="3" id="KW-0813">Transport</keyword>
<dbReference type="SUPFAM" id="SSF64484">
    <property type="entry name" value="beta and beta-prime subunits of DNA dependent RNA-polymerase"/>
    <property type="match status" value="1"/>
</dbReference>
<dbReference type="SMART" id="SM00663">
    <property type="entry name" value="RPOLA_N"/>
    <property type="match status" value="1"/>
</dbReference>
<evidence type="ECO:0000256" key="25">
    <source>
        <dbReference type="SAM" id="Phobius"/>
    </source>
</evidence>
<dbReference type="OrthoDB" id="1862828at2759"/>
<evidence type="ECO:0000256" key="13">
    <source>
        <dbReference type="ARBA" id="ARBA00022723"/>
    </source>
</evidence>
<evidence type="ECO:0000313" key="28">
    <source>
        <dbReference type="Proteomes" id="UP000326396"/>
    </source>
</evidence>
<keyword evidence="13" id="KW-0479">Metal-binding</keyword>
<organism evidence="27 28">
    <name type="scientific">Mikania micrantha</name>
    <name type="common">bitter vine</name>
    <dbReference type="NCBI Taxonomy" id="192012"/>
    <lineage>
        <taxon>Eukaryota</taxon>
        <taxon>Viridiplantae</taxon>
        <taxon>Streptophyta</taxon>
        <taxon>Embryophyta</taxon>
        <taxon>Tracheophyta</taxon>
        <taxon>Spermatophyta</taxon>
        <taxon>Magnoliopsida</taxon>
        <taxon>eudicotyledons</taxon>
        <taxon>Gunneridae</taxon>
        <taxon>Pentapetalae</taxon>
        <taxon>asterids</taxon>
        <taxon>campanulids</taxon>
        <taxon>Asterales</taxon>
        <taxon>Asteraceae</taxon>
        <taxon>Asteroideae</taxon>
        <taxon>Heliantheae alliance</taxon>
        <taxon>Eupatorieae</taxon>
        <taxon>Mikania</taxon>
    </lineage>
</organism>
<dbReference type="SUPFAM" id="SSF81483">
    <property type="entry name" value="Bacterial photosystem II reaction centre, L and M subunits"/>
    <property type="match status" value="1"/>
</dbReference>
<evidence type="ECO:0000256" key="19">
    <source>
        <dbReference type="ARBA" id="ARBA00022991"/>
    </source>
</evidence>
<dbReference type="InterPro" id="IPR042102">
    <property type="entry name" value="RNA_pol_Rpb1_3_sf"/>
</dbReference>
<keyword evidence="4 24" id="KW-0240">DNA-directed RNA polymerase</keyword>
<comment type="subcellular location">
    <subcellularLocation>
        <location evidence="1">Membrane</location>
        <topology evidence="1">Multi-pass membrane protein</topology>
    </subcellularLocation>
</comment>
<dbReference type="Gene3D" id="2.40.40.20">
    <property type="match status" value="1"/>
</dbReference>
<evidence type="ECO:0000256" key="14">
    <source>
        <dbReference type="ARBA" id="ARBA00022833"/>
    </source>
</evidence>
<dbReference type="GO" id="GO:0009523">
    <property type="term" value="C:photosystem II"/>
    <property type="evidence" value="ECO:0007669"/>
    <property type="project" value="UniProtKB-KW"/>
</dbReference>
<keyword evidence="23" id="KW-0604">Photosystem II</keyword>
<dbReference type="GO" id="GO:0046872">
    <property type="term" value="F:metal ion binding"/>
    <property type="evidence" value="ECO:0007669"/>
    <property type="project" value="UniProtKB-KW"/>
</dbReference>
<evidence type="ECO:0000256" key="18">
    <source>
        <dbReference type="ARBA" id="ARBA00022990"/>
    </source>
</evidence>
<keyword evidence="28" id="KW-1185">Reference proteome</keyword>
<dbReference type="InterPro" id="IPR000484">
    <property type="entry name" value="Photo_RC_L/M"/>
</dbReference>
<feature type="transmembrane region" description="Helical" evidence="25">
    <location>
        <begin position="612"/>
        <end position="637"/>
    </location>
</feature>
<dbReference type="GO" id="GO:0016168">
    <property type="term" value="F:chlorophyll binding"/>
    <property type="evidence" value="ECO:0007669"/>
    <property type="project" value="UniProtKB-KW"/>
</dbReference>
<dbReference type="GO" id="GO:0000428">
    <property type="term" value="C:DNA-directed RNA polymerase complex"/>
    <property type="evidence" value="ECO:0007669"/>
    <property type="project" value="UniProtKB-KW"/>
</dbReference>
<dbReference type="InterPro" id="IPR000722">
    <property type="entry name" value="RNA_pol_asu"/>
</dbReference>
<dbReference type="GO" id="GO:0003899">
    <property type="term" value="F:DNA-directed RNA polymerase activity"/>
    <property type="evidence" value="ECO:0007669"/>
    <property type="project" value="UniProtKB-EC"/>
</dbReference>
<keyword evidence="20" id="KW-0408">Iron</keyword>
<dbReference type="EMBL" id="SZYD01002691">
    <property type="protein sequence ID" value="KAC9242322.1"/>
    <property type="molecule type" value="Genomic_DNA"/>
</dbReference>
<evidence type="ECO:0000256" key="11">
    <source>
        <dbReference type="ARBA" id="ARBA00022692"/>
    </source>
</evidence>
<dbReference type="PANTHER" id="PTHR19376">
    <property type="entry name" value="DNA-DIRECTED RNA POLYMERASE"/>
    <property type="match status" value="1"/>
</dbReference>
<keyword evidence="14" id="KW-0862">Zinc</keyword>
<comment type="catalytic activity">
    <reaction evidence="24">
        <text>RNA(n) + a ribonucleoside 5'-triphosphate = RNA(n+1) + diphosphate</text>
        <dbReference type="Rhea" id="RHEA:21248"/>
        <dbReference type="Rhea" id="RHEA-COMP:14527"/>
        <dbReference type="Rhea" id="RHEA-COMP:17342"/>
        <dbReference type="ChEBI" id="CHEBI:33019"/>
        <dbReference type="ChEBI" id="CHEBI:61557"/>
        <dbReference type="ChEBI" id="CHEBI:140395"/>
        <dbReference type="EC" id="2.7.7.6"/>
    </reaction>
</comment>
<dbReference type="InterPro" id="IPR006592">
    <property type="entry name" value="RNA_pol_N"/>
</dbReference>
<comment type="function">
    <text evidence="24">DNA-dependent RNA polymerase catalyzes the transcription of DNA into RNA using the four ribonucleoside triphosphates as substrates.</text>
</comment>
<feature type="domain" description="RNA polymerase N-terminal" evidence="26">
    <location>
        <begin position="71"/>
        <end position="352"/>
    </location>
</feature>
<evidence type="ECO:0000256" key="15">
    <source>
        <dbReference type="ARBA" id="ARBA00022842"/>
    </source>
</evidence>
<keyword evidence="18" id="KW-0007">Acetylation</keyword>
<feature type="transmembrane region" description="Helical" evidence="25">
    <location>
        <begin position="690"/>
        <end position="713"/>
    </location>
</feature>
<evidence type="ECO:0000256" key="1">
    <source>
        <dbReference type="ARBA" id="ARBA00004141"/>
    </source>
</evidence>
<gene>
    <name evidence="27" type="ORF">E3N88_46147</name>
</gene>
<dbReference type="GO" id="GO:0003677">
    <property type="term" value="F:DNA binding"/>
    <property type="evidence" value="ECO:0007669"/>
    <property type="project" value="InterPro"/>
</dbReference>
<evidence type="ECO:0000256" key="2">
    <source>
        <dbReference type="ARBA" id="ARBA00008204"/>
    </source>
</evidence>
<proteinExistence type="inferred from homology"/>
<evidence type="ECO:0000256" key="17">
    <source>
        <dbReference type="ARBA" id="ARBA00022989"/>
    </source>
</evidence>
<evidence type="ECO:0000256" key="16">
    <source>
        <dbReference type="ARBA" id="ARBA00022982"/>
    </source>
</evidence>
<keyword evidence="17 25" id="KW-1133">Transmembrane helix</keyword>
<evidence type="ECO:0000256" key="10">
    <source>
        <dbReference type="ARBA" id="ARBA00022679"/>
    </source>
</evidence>
<dbReference type="InterPro" id="IPR045867">
    <property type="entry name" value="DNA-dir_RpoC_beta_prime"/>
</dbReference>
<feature type="transmembrane region" description="Helical" evidence="25">
    <location>
        <begin position="657"/>
        <end position="678"/>
    </location>
</feature>
<evidence type="ECO:0000256" key="6">
    <source>
        <dbReference type="ARBA" id="ARBA00022528"/>
    </source>
</evidence>
<dbReference type="InterPro" id="IPR007080">
    <property type="entry name" value="RNA_pol_Rpb1_1"/>
</dbReference>
<comment type="similarity">
    <text evidence="24">Belongs to the RNA polymerase beta' chain family.</text>
</comment>
<keyword evidence="12 24" id="KW-0548">Nucleotidyltransferase</keyword>
<sequence length="836" mass="94763">MSTGGGSIRQQLANLDLRMILDYSLVEWKELEEEEPTGNEWEDRKVGRRKDFLLRRMELAKHFIRTNIEPKWMVLCLLLVLPPELRPIYHIDEDKLVTSDINEIYRRIIYRNNTLTDLLTTSIATPEELIISQEKLLQEAVDALLDNGICGQPMRDDHNRIYKSLSDVIEGKEGRVRETLLGKRVDYSGRSVIVVGPSLSLHRCGLPREIAIELFQAFVIRDLIRKHLASNIGVAKSQIRKKKPIVWEILQEILDDHPVLLNRAPTLHRLGIQAFLPLLVEGRAICLHPLVCKGFNADFDGDQMAVHVPLSLEAQAEARLLMFSHMNLLSSTIGDPISAPTQDMLSGLYVLTSGNRRAQRNMEVLMAERPTQVFHNKVIDGTAMKRLISRFIDHYGIGYTSHILDQVKTLGFRQATAASISLGIDDLLTIPSKRWLVQDAEQQSFILEKHHHYGNVHAVEKLRQSIEIWYATSEYLRQEMTPNFRMTDPFNPVHIMSFREPEEMHLRSTSWICQLCYGRSPAHDDLVELGEAVGGTAEHVRAPSNGKIKFNEDLVHPTRTRHEHPAFLCSRDLYVTIESEDILHNEYIYVLAHDHGLNGSILLENAAPKNRLYIGWFGVLMIPTLLTATSIFIIAFIAAPPVDIDGIREPVSGSLLYGNNIISGAIIPTSAAIGLHFYQYGIAASVDEWLYNGGPYELIVLHFLLGVACYMGREWELSFVWVCDLALLLHISSCCSCDAVFLIYQLVKEAFLMKNESANEGYRFGQEEETYNIVAAHGIWFTALGISTMAFNLNGFNFNQSVVDSQGRVINTWADIINRANLGMEVMHERNAHNFL</sequence>
<evidence type="ECO:0000256" key="20">
    <source>
        <dbReference type="ARBA" id="ARBA00023004"/>
    </source>
</evidence>
<name>A0A5N6L9H8_9ASTR</name>